<dbReference type="EMBL" id="JBAWTH010000023">
    <property type="protein sequence ID" value="KAL2286744.1"/>
    <property type="molecule type" value="Genomic_DNA"/>
</dbReference>
<evidence type="ECO:0000313" key="1">
    <source>
        <dbReference type="EMBL" id="KAL2286744.1"/>
    </source>
</evidence>
<evidence type="ECO:0000313" key="2">
    <source>
        <dbReference type="Proteomes" id="UP001600888"/>
    </source>
</evidence>
<accession>A0ABR4EWC7</accession>
<name>A0ABR4EWC7_9PEZI</name>
<organism evidence="1 2">
    <name type="scientific">Diaporthe vaccinii</name>
    <dbReference type="NCBI Taxonomy" id="105482"/>
    <lineage>
        <taxon>Eukaryota</taxon>
        <taxon>Fungi</taxon>
        <taxon>Dikarya</taxon>
        <taxon>Ascomycota</taxon>
        <taxon>Pezizomycotina</taxon>
        <taxon>Sordariomycetes</taxon>
        <taxon>Sordariomycetidae</taxon>
        <taxon>Diaporthales</taxon>
        <taxon>Diaporthaceae</taxon>
        <taxon>Diaporthe</taxon>
        <taxon>Diaporthe eres species complex</taxon>
    </lineage>
</organism>
<keyword evidence="2" id="KW-1185">Reference proteome</keyword>
<proteinExistence type="predicted"/>
<sequence length="115" mass="12684">MTQTAPRGTFSSLEVWYPEVMVKKRRSNIANRLPCLSPSLAYVRTPLSLSSSLHAVASRLVSSRLVSRPRLVVSSRRVGIVSSRCHIRVSSIVSSLPHTLIENACKSAQKSLHKC</sequence>
<dbReference type="Proteomes" id="UP001600888">
    <property type="component" value="Unassembled WGS sequence"/>
</dbReference>
<protein>
    <submittedName>
        <fullName evidence="1">Uncharacterized protein</fullName>
    </submittedName>
</protein>
<comment type="caution">
    <text evidence="1">The sequence shown here is derived from an EMBL/GenBank/DDBJ whole genome shotgun (WGS) entry which is preliminary data.</text>
</comment>
<gene>
    <name evidence="1" type="ORF">FJTKL_06725</name>
</gene>
<reference evidence="1 2" key="1">
    <citation type="submission" date="2024-03" db="EMBL/GenBank/DDBJ databases">
        <title>A high-quality draft genome sequence of Diaporthe vaccinii, a causative agent of upright dieback and viscid rot disease in cranberry plants.</title>
        <authorList>
            <person name="Sarrasin M."/>
            <person name="Lang B.F."/>
            <person name="Burger G."/>
        </authorList>
    </citation>
    <scope>NUCLEOTIDE SEQUENCE [LARGE SCALE GENOMIC DNA]</scope>
    <source>
        <strain evidence="1 2">IS7</strain>
    </source>
</reference>